<dbReference type="RefSeq" id="WP_214157481.1">
    <property type="nucleotide sequence ID" value="NZ_JAHBAY010000008.1"/>
</dbReference>
<dbReference type="SUPFAM" id="SSF46785">
    <property type="entry name" value="Winged helix' DNA-binding domain"/>
    <property type="match status" value="1"/>
</dbReference>
<feature type="domain" description="HTH marR-type" evidence="4">
    <location>
        <begin position="29"/>
        <end position="82"/>
    </location>
</feature>
<gene>
    <name evidence="5" type="ORF">KIH74_19740</name>
</gene>
<comment type="caution">
    <text evidence="5">The sequence shown here is derived from an EMBL/GenBank/DDBJ whole genome shotgun (WGS) entry which is preliminary data.</text>
</comment>
<dbReference type="PANTHER" id="PTHR38465:SF2">
    <property type="entry name" value="HTH-TYPE TRANSCRIPTIONAL REGULATOR MMPR5"/>
    <property type="match status" value="1"/>
</dbReference>
<dbReference type="EMBL" id="JAHBAY010000008">
    <property type="protein sequence ID" value="MBT0771183.1"/>
    <property type="molecule type" value="Genomic_DNA"/>
</dbReference>
<protein>
    <submittedName>
        <fullName evidence="5">MarR family transcriptional regulator</fullName>
    </submittedName>
</protein>
<dbReference type="InterPro" id="IPR036388">
    <property type="entry name" value="WH-like_DNA-bd_sf"/>
</dbReference>
<keyword evidence="6" id="KW-1185">Reference proteome</keyword>
<evidence type="ECO:0000313" key="5">
    <source>
        <dbReference type="EMBL" id="MBT0771183.1"/>
    </source>
</evidence>
<dbReference type="PANTHER" id="PTHR38465">
    <property type="entry name" value="HTH-TYPE TRANSCRIPTIONAL REGULATOR MJ1563-RELATED"/>
    <property type="match status" value="1"/>
</dbReference>
<reference evidence="5 6" key="1">
    <citation type="submission" date="2021-05" db="EMBL/GenBank/DDBJ databases">
        <title>Kineosporia and Streptomyces sp. nov. two new marine actinobacteria isolated from Coral.</title>
        <authorList>
            <person name="Buangrab K."/>
            <person name="Sutthacheep M."/>
            <person name="Yeemin T."/>
            <person name="Harunari E."/>
            <person name="Igarashi Y."/>
            <person name="Kanchanasin P."/>
            <person name="Tanasupawat S."/>
            <person name="Phongsopitanun W."/>
        </authorList>
    </citation>
    <scope>NUCLEOTIDE SEQUENCE [LARGE SCALE GENOMIC DNA]</scope>
    <source>
        <strain evidence="5 6">J2-2</strain>
    </source>
</reference>
<accession>A0ABS5TJ98</accession>
<proteinExistence type="predicted"/>
<keyword evidence="1" id="KW-0805">Transcription regulation</keyword>
<evidence type="ECO:0000256" key="3">
    <source>
        <dbReference type="ARBA" id="ARBA00023163"/>
    </source>
</evidence>
<organism evidence="5 6">
    <name type="scientific">Kineosporia corallincola</name>
    <dbReference type="NCBI Taxonomy" id="2835133"/>
    <lineage>
        <taxon>Bacteria</taxon>
        <taxon>Bacillati</taxon>
        <taxon>Actinomycetota</taxon>
        <taxon>Actinomycetes</taxon>
        <taxon>Kineosporiales</taxon>
        <taxon>Kineosporiaceae</taxon>
        <taxon>Kineosporia</taxon>
    </lineage>
</organism>
<evidence type="ECO:0000313" key="6">
    <source>
        <dbReference type="Proteomes" id="UP001197247"/>
    </source>
</evidence>
<keyword evidence="3" id="KW-0804">Transcription</keyword>
<dbReference type="InterPro" id="IPR036390">
    <property type="entry name" value="WH_DNA-bd_sf"/>
</dbReference>
<dbReference type="InterPro" id="IPR000835">
    <property type="entry name" value="HTH_MarR-typ"/>
</dbReference>
<dbReference type="Pfam" id="PF12802">
    <property type="entry name" value="MarR_2"/>
    <property type="match status" value="1"/>
</dbReference>
<dbReference type="InterPro" id="IPR052362">
    <property type="entry name" value="HTH-GbsR_regulator"/>
</dbReference>
<evidence type="ECO:0000256" key="1">
    <source>
        <dbReference type="ARBA" id="ARBA00023015"/>
    </source>
</evidence>
<evidence type="ECO:0000259" key="4">
    <source>
        <dbReference type="Pfam" id="PF12802"/>
    </source>
</evidence>
<sequence>MAQDDDAVMRFVGRFAEELVNAGMGRMPARVWVLLLATDTGRLTAAEIAEKLQISPAAVSGAVRYLITVNMIAREREPGARKDHYRVFEQSWYEALANRDVLLNRWAAALGEGAQALGESPAGHRIRESQEFIEFMQDELAQMLGRWRERKRQR</sequence>
<dbReference type="Proteomes" id="UP001197247">
    <property type="component" value="Unassembled WGS sequence"/>
</dbReference>
<keyword evidence="2" id="KW-0238">DNA-binding</keyword>
<dbReference type="Gene3D" id="1.10.10.10">
    <property type="entry name" value="Winged helix-like DNA-binding domain superfamily/Winged helix DNA-binding domain"/>
    <property type="match status" value="1"/>
</dbReference>
<name>A0ABS5TJ98_9ACTN</name>
<evidence type="ECO:0000256" key="2">
    <source>
        <dbReference type="ARBA" id="ARBA00023125"/>
    </source>
</evidence>